<evidence type="ECO:0000313" key="2">
    <source>
        <dbReference type="Proteomes" id="UP000054359"/>
    </source>
</evidence>
<dbReference type="AlphaFoldDB" id="A0A087TZ19"/>
<keyword evidence="1" id="KW-0418">Kinase</keyword>
<gene>
    <name evidence="1" type="ORF">X975_03913</name>
</gene>
<dbReference type="SUPFAM" id="SSF55785">
    <property type="entry name" value="PYP-like sensor domain (PAS domain)"/>
    <property type="match status" value="1"/>
</dbReference>
<name>A0A087TZ19_STEMI</name>
<dbReference type="EMBL" id="KK117391">
    <property type="protein sequence ID" value="KFM70358.1"/>
    <property type="molecule type" value="Genomic_DNA"/>
</dbReference>
<keyword evidence="2" id="KW-1185">Reference proteome</keyword>
<keyword evidence="1" id="KW-0808">Transferase</keyword>
<protein>
    <submittedName>
        <fullName evidence="1">PAS domain-containing serine/threonine-protein kinase</fullName>
    </submittedName>
</protein>
<dbReference type="InterPro" id="IPR035965">
    <property type="entry name" value="PAS-like_dom_sf"/>
</dbReference>
<reference evidence="1 2" key="1">
    <citation type="submission" date="2013-11" db="EMBL/GenBank/DDBJ databases">
        <title>Genome sequencing of Stegodyphus mimosarum.</title>
        <authorList>
            <person name="Bechsgaard J."/>
        </authorList>
    </citation>
    <scope>NUCLEOTIDE SEQUENCE [LARGE SCALE GENOMIC DNA]</scope>
</reference>
<dbReference type="STRING" id="407821.A0A087TZ19"/>
<accession>A0A087TZ19</accession>
<organism evidence="1 2">
    <name type="scientific">Stegodyphus mimosarum</name>
    <name type="common">African social velvet spider</name>
    <dbReference type="NCBI Taxonomy" id="407821"/>
    <lineage>
        <taxon>Eukaryota</taxon>
        <taxon>Metazoa</taxon>
        <taxon>Ecdysozoa</taxon>
        <taxon>Arthropoda</taxon>
        <taxon>Chelicerata</taxon>
        <taxon>Arachnida</taxon>
        <taxon>Araneae</taxon>
        <taxon>Araneomorphae</taxon>
        <taxon>Entelegynae</taxon>
        <taxon>Eresoidea</taxon>
        <taxon>Eresidae</taxon>
        <taxon>Stegodyphus</taxon>
    </lineage>
</organism>
<dbReference type="Proteomes" id="UP000054359">
    <property type="component" value="Unassembled WGS sequence"/>
</dbReference>
<evidence type="ECO:0000313" key="1">
    <source>
        <dbReference type="EMBL" id="KFM70358.1"/>
    </source>
</evidence>
<proteinExistence type="predicted"/>
<dbReference type="GO" id="GO:0016301">
    <property type="term" value="F:kinase activity"/>
    <property type="evidence" value="ECO:0007669"/>
    <property type="project" value="UniProtKB-KW"/>
</dbReference>
<dbReference type="InterPro" id="IPR000014">
    <property type="entry name" value="PAS"/>
</dbReference>
<dbReference type="OrthoDB" id="10252171at2759"/>
<dbReference type="CDD" id="cd00130">
    <property type="entry name" value="PAS"/>
    <property type="match status" value="1"/>
</dbReference>
<feature type="non-terminal residue" evidence="1">
    <location>
        <position position="155"/>
    </location>
</feature>
<dbReference type="Gene3D" id="3.30.450.20">
    <property type="entry name" value="PAS domain"/>
    <property type="match status" value="1"/>
</dbReference>
<sequence>MDLISPTKETIPVSVWARQLYTEEDPRCLVVMEPVERVTGIVKFDFSGRIVNCDQSFATLYGYLEPESMKGLDIKDLIPSIELDPENNHGELVPKEGIKLCATGKMKDGSHFPLSIKIRPCTRSYSTLMKEQKQGERTESKDITYEGTVWVFNNI</sequence>